<dbReference type="InParanoid" id="G9ERL9"/>
<reference evidence="2 3" key="1">
    <citation type="journal article" date="2011" name="BMC Genomics">
        <title>Insight into cross-talk between intra-amoebal pathogens.</title>
        <authorList>
            <person name="Gimenez G."/>
            <person name="Bertelli C."/>
            <person name="Moliner C."/>
            <person name="Robert C."/>
            <person name="Raoult D."/>
            <person name="Fournier P.E."/>
            <person name="Greub G."/>
        </authorList>
    </citation>
    <scope>NUCLEOTIDE SEQUENCE [LARGE SCALE GENOMIC DNA]</scope>
    <source>
        <strain evidence="2 3">LLAP12</strain>
    </source>
</reference>
<sequence length="37" mass="4117">MVLDSAVMELNLFDSDKMPGNTTPNLKSNITTYQNVN</sequence>
<evidence type="ECO:0000313" key="2">
    <source>
        <dbReference type="EMBL" id="EHL30188.1"/>
    </source>
</evidence>
<evidence type="ECO:0000256" key="1">
    <source>
        <dbReference type="SAM" id="MobiDB-lite"/>
    </source>
</evidence>
<dbReference type="EMBL" id="JH413835">
    <property type="protein sequence ID" value="EHL30188.1"/>
    <property type="molecule type" value="Genomic_DNA"/>
</dbReference>
<name>G9ERL9_9GAMM</name>
<proteinExistence type="predicted"/>
<evidence type="ECO:0000313" key="3">
    <source>
        <dbReference type="Proteomes" id="UP000002770"/>
    </source>
</evidence>
<dbReference type="Proteomes" id="UP000002770">
    <property type="component" value="Unassembled WGS sequence"/>
</dbReference>
<organism evidence="2 3">
    <name type="scientific">Legionella drancourtii LLAP12</name>
    <dbReference type="NCBI Taxonomy" id="658187"/>
    <lineage>
        <taxon>Bacteria</taxon>
        <taxon>Pseudomonadati</taxon>
        <taxon>Pseudomonadota</taxon>
        <taxon>Gammaproteobacteria</taxon>
        <taxon>Legionellales</taxon>
        <taxon>Legionellaceae</taxon>
        <taxon>Legionella</taxon>
    </lineage>
</organism>
<feature type="compositionally biased region" description="Polar residues" evidence="1">
    <location>
        <begin position="20"/>
        <end position="37"/>
    </location>
</feature>
<accession>G9ERL9</accession>
<dbReference type="HOGENOM" id="CLU_3345262_0_0_6"/>
<feature type="region of interest" description="Disordered" evidence="1">
    <location>
        <begin position="18"/>
        <end position="37"/>
    </location>
</feature>
<keyword evidence="3" id="KW-1185">Reference proteome</keyword>
<dbReference type="AlphaFoldDB" id="G9ERL9"/>
<protein>
    <submittedName>
        <fullName evidence="2">Uncharacterized protein</fullName>
    </submittedName>
</protein>
<gene>
    <name evidence="2" type="ORF">LDG_7935</name>
</gene>